<organism evidence="2 4">
    <name type="scientific">Exiguobacterium indicum</name>
    <dbReference type="NCBI Taxonomy" id="296995"/>
    <lineage>
        <taxon>Bacteria</taxon>
        <taxon>Bacillati</taxon>
        <taxon>Bacillota</taxon>
        <taxon>Bacilli</taxon>
        <taxon>Bacillales</taxon>
        <taxon>Bacillales Family XII. Incertae Sedis</taxon>
        <taxon>Exiguobacterium</taxon>
    </lineage>
</organism>
<evidence type="ECO:0000313" key="5">
    <source>
        <dbReference type="Proteomes" id="UP001387110"/>
    </source>
</evidence>
<comment type="caution">
    <text evidence="2">The sequence shown here is derived from an EMBL/GenBank/DDBJ whole genome shotgun (WGS) entry which is preliminary data.</text>
</comment>
<dbReference type="Proteomes" id="UP001387110">
    <property type="component" value="Unassembled WGS sequence"/>
</dbReference>
<protein>
    <submittedName>
        <fullName evidence="2">CamS family sex pheromone protein</fullName>
    </submittedName>
</protein>
<proteinExistence type="predicted"/>
<dbReference type="EMBL" id="JBAWKY010000005">
    <property type="protein sequence ID" value="MEI4463701.1"/>
    <property type="molecule type" value="Genomic_DNA"/>
</dbReference>
<evidence type="ECO:0000313" key="2">
    <source>
        <dbReference type="EMBL" id="KSU48052.1"/>
    </source>
</evidence>
<dbReference type="PIRSF" id="PIRSF012509">
    <property type="entry name" value="CamS"/>
    <property type="match status" value="1"/>
</dbReference>
<feature type="signal peptide" evidence="1">
    <location>
        <begin position="1"/>
        <end position="19"/>
    </location>
</feature>
<gene>
    <name evidence="2" type="ORF">AS033_12995</name>
    <name evidence="3" type="ORF">SZL87_14845</name>
</gene>
<dbReference type="OrthoDB" id="9795361at2"/>
<dbReference type="Proteomes" id="UP000053797">
    <property type="component" value="Unassembled WGS sequence"/>
</dbReference>
<dbReference type="GeneID" id="90838350"/>
<dbReference type="EMBL" id="LNQL01000005">
    <property type="protein sequence ID" value="KSU48052.1"/>
    <property type="molecule type" value="Genomic_DNA"/>
</dbReference>
<sequence length="392" mass="44803">MNYKTAVALTLSSTLFLGACSFDLSPTSDTKEVITESEQGKEVQAVVSPAIDTTDSYYRTVLPFRPSVARGMTQKRVSSRLELDEIETGLMRHSTQFFDPEKYYYQEGQLLEADQIAKWLLRKGKAGDGVSDPEGLNPAYTSGKSYKEKNQKSPMILSHILEQDYMLEEDKKLELGGTSIALVLNSEYVFQDENYGPTYTVKLDEKKVVAEGKRMANDLVKKMRKTQGMKTTPIHVALYLQEKEGSPVSGHYLSSAFIGRGNQISANDWKNYNERYYYYPSARATNDVRDDAAKFDLFKDRLEDYFPNYTGMMGEGFYQEDELKKLEMKIPVQFYGKAELVAFVQYVTYLLENRWEYNRNIPTTITVTNLNGDTEAMLFLDPDTKKPIVKIR</sequence>
<keyword evidence="5" id="KW-1185">Reference proteome</keyword>
<reference evidence="2 4" key="1">
    <citation type="journal article" date="2015" name="Int. J. Syst. Evol. Microbiol.">
        <title>Exiguobacterium enclense sp. nov., isolated from sediment.</title>
        <authorList>
            <person name="Dastager S.G."/>
            <person name="Mawlankar R."/>
            <person name="Sonalkar V.V."/>
            <person name="Thorat M.N."/>
            <person name="Mual P."/>
            <person name="Verma A."/>
            <person name="Krishnamurthi S."/>
            <person name="Tang S.K."/>
            <person name="Li W.J."/>
        </authorList>
    </citation>
    <scope>NUCLEOTIDE SEQUENCE [LARGE SCALE GENOMIC DNA]</scope>
    <source>
        <strain evidence="2 4">NIO-1109</strain>
    </source>
</reference>
<dbReference type="InterPro" id="IPR011426">
    <property type="entry name" value="CamS"/>
</dbReference>
<evidence type="ECO:0000256" key="1">
    <source>
        <dbReference type="SAM" id="SignalP"/>
    </source>
</evidence>
<dbReference type="AlphaFoldDB" id="A0A0V8GCP1"/>
<accession>A0A0V8GCP1</accession>
<reference evidence="3 5" key="2">
    <citation type="submission" date="2023-12" db="EMBL/GenBank/DDBJ databases">
        <authorList>
            <person name="Easwaran N."/>
            <person name="Lazarus H.P.S."/>
        </authorList>
    </citation>
    <scope>NUCLEOTIDE SEQUENCE [LARGE SCALE GENOMIC DNA]</scope>
    <source>
        <strain evidence="3 5">VIT-2023</strain>
    </source>
</reference>
<dbReference type="Gene3D" id="3.10.570.10">
    <property type="entry name" value="sex pheromone staph- cam373 precursor domain"/>
    <property type="match status" value="1"/>
</dbReference>
<dbReference type="PROSITE" id="PS51257">
    <property type="entry name" value="PROKAR_LIPOPROTEIN"/>
    <property type="match status" value="1"/>
</dbReference>
<evidence type="ECO:0000313" key="3">
    <source>
        <dbReference type="EMBL" id="MEI4463701.1"/>
    </source>
</evidence>
<keyword evidence="1" id="KW-0732">Signal</keyword>
<name>A0A0V8GCP1_9BACL</name>
<evidence type="ECO:0000313" key="4">
    <source>
        <dbReference type="Proteomes" id="UP000053797"/>
    </source>
</evidence>
<dbReference type="Pfam" id="PF07537">
    <property type="entry name" value="CamS"/>
    <property type="match status" value="1"/>
</dbReference>
<feature type="chain" id="PRO_5039341882" evidence="1">
    <location>
        <begin position="20"/>
        <end position="392"/>
    </location>
</feature>
<dbReference type="CDD" id="cd13440">
    <property type="entry name" value="CamS_repeat_2"/>
    <property type="match status" value="1"/>
</dbReference>
<dbReference type="RefSeq" id="WP_023467087.1">
    <property type="nucleotide sequence ID" value="NZ_FMYN01000005.1"/>
</dbReference>
<dbReference type="CDD" id="cd13441">
    <property type="entry name" value="CamS_repeat_1"/>
    <property type="match status" value="1"/>
</dbReference>